<protein>
    <submittedName>
        <fullName evidence="4">Formylglycine-generating enzyme family protein</fullName>
    </submittedName>
</protein>
<evidence type="ECO:0000256" key="1">
    <source>
        <dbReference type="SAM" id="MobiDB-lite"/>
    </source>
</evidence>
<dbReference type="InterPro" id="IPR051043">
    <property type="entry name" value="Sulfatase_Mod_Factor_Kinase"/>
</dbReference>
<dbReference type="Gene3D" id="3.90.1580.10">
    <property type="entry name" value="paralog of FGE (formylglycine-generating enzyme)"/>
    <property type="match status" value="1"/>
</dbReference>
<evidence type="ECO:0000313" key="4">
    <source>
        <dbReference type="EMBL" id="QUW03581.1"/>
    </source>
</evidence>
<reference evidence="4 5" key="1">
    <citation type="submission" date="2021-03" db="EMBL/GenBank/DDBJ databases">
        <title>Genomic and phenotypic characterization of Chloracidobacterium isolates provides evidence for multiple species.</title>
        <authorList>
            <person name="Saini M.K."/>
            <person name="Costas A.M.G."/>
            <person name="Tank M."/>
            <person name="Bryant D.A."/>
        </authorList>
    </citation>
    <scope>NUCLEOTIDE SEQUENCE [LARGE SCALE GENOMIC DNA]</scope>
    <source>
        <strain evidence="4 5">BV2-C</strain>
    </source>
</reference>
<gene>
    <name evidence="4" type="ORF">J8C06_03865</name>
</gene>
<feature type="compositionally biased region" description="Polar residues" evidence="1">
    <location>
        <begin position="82"/>
        <end position="93"/>
    </location>
</feature>
<dbReference type="InterPro" id="IPR016187">
    <property type="entry name" value="CTDL_fold"/>
</dbReference>
<accession>A0ABX8B9H0</accession>
<evidence type="ECO:0000256" key="2">
    <source>
        <dbReference type="SAM" id="SignalP"/>
    </source>
</evidence>
<dbReference type="PANTHER" id="PTHR23150:SF19">
    <property type="entry name" value="FORMYLGLYCINE-GENERATING ENZYME"/>
    <property type="match status" value="1"/>
</dbReference>
<keyword evidence="2" id="KW-0732">Signal</keyword>
<dbReference type="PANTHER" id="PTHR23150">
    <property type="entry name" value="SULFATASE MODIFYING FACTOR 1, 2"/>
    <property type="match status" value="1"/>
</dbReference>
<evidence type="ECO:0000313" key="5">
    <source>
        <dbReference type="Proteomes" id="UP000676506"/>
    </source>
</evidence>
<feature type="chain" id="PRO_5047427710" evidence="2">
    <location>
        <begin position="32"/>
        <end position="381"/>
    </location>
</feature>
<dbReference type="Pfam" id="PF03781">
    <property type="entry name" value="FGE-sulfatase"/>
    <property type="match status" value="1"/>
</dbReference>
<dbReference type="InterPro" id="IPR042095">
    <property type="entry name" value="SUMF_sf"/>
</dbReference>
<feature type="signal peptide" evidence="2">
    <location>
        <begin position="1"/>
        <end position="31"/>
    </location>
</feature>
<proteinExistence type="predicted"/>
<evidence type="ECO:0000259" key="3">
    <source>
        <dbReference type="Pfam" id="PF03781"/>
    </source>
</evidence>
<name>A0ABX8B9H0_9BACT</name>
<sequence>MAQSNVQWQWCRLLMLSVFLMQSLAGFDARAQERSTSVGGKPPVEAGEKKNSGVRRTSSGGGKPSRPAGPPCPDSPLLPTVTLPTEQRSTLTFETPRLDARGNVIETLNKETQRFTERLSDQVSLELVAIPGECFTMGSSRADEADENEKPPIRARVFGFYMGRTEVTQAQWRVVAGWPKIERDLPPDPSKFKGDDLPVDSITWDEAVEFCRRLTKKTGRPYRLPTEAEWEYACRAGTSGMFTYGAVLAPTLENYDSSLPYGDEPAVPARRKPTPAGSLGFNAFGLADMHGNVREWCLDAYVPRLTGTHALGAPVRSVRQDEAGQSRVIRGGAWSSAPDGCRCSIREGLHREDLLTILGFRVALSDRHGDGQPIETDDDDE</sequence>
<organism evidence="4 5">
    <name type="scientific">Chloracidobacterium validum</name>
    <dbReference type="NCBI Taxonomy" id="2821543"/>
    <lineage>
        <taxon>Bacteria</taxon>
        <taxon>Pseudomonadati</taxon>
        <taxon>Acidobacteriota</taxon>
        <taxon>Terriglobia</taxon>
        <taxon>Terriglobales</taxon>
        <taxon>Acidobacteriaceae</taxon>
        <taxon>Chloracidobacterium</taxon>
    </lineage>
</organism>
<dbReference type="SUPFAM" id="SSF56436">
    <property type="entry name" value="C-type lectin-like"/>
    <property type="match status" value="1"/>
</dbReference>
<feature type="compositionally biased region" description="Pro residues" evidence="1">
    <location>
        <begin position="67"/>
        <end position="76"/>
    </location>
</feature>
<dbReference type="EMBL" id="CP072648">
    <property type="protein sequence ID" value="QUW03581.1"/>
    <property type="molecule type" value="Genomic_DNA"/>
</dbReference>
<feature type="region of interest" description="Disordered" evidence="1">
    <location>
        <begin position="33"/>
        <end position="93"/>
    </location>
</feature>
<dbReference type="RefSeq" id="WP_211429471.1">
    <property type="nucleotide sequence ID" value="NZ_CP072648.1"/>
</dbReference>
<dbReference type="InterPro" id="IPR005532">
    <property type="entry name" value="SUMF_dom"/>
</dbReference>
<dbReference type="Proteomes" id="UP000676506">
    <property type="component" value="Chromosome 1"/>
</dbReference>
<feature type="domain" description="Sulfatase-modifying factor enzyme-like" evidence="3">
    <location>
        <begin position="126"/>
        <end position="363"/>
    </location>
</feature>
<keyword evidence="5" id="KW-1185">Reference proteome</keyword>